<evidence type="ECO:0000313" key="1">
    <source>
        <dbReference type="EMBL" id="TCD03040.1"/>
    </source>
</evidence>
<keyword evidence="2" id="KW-1185">Reference proteome</keyword>
<protein>
    <recommendedName>
        <fullName evidence="3">Lipoprotein</fullName>
    </recommendedName>
</protein>
<sequence>MLRKSLLILLLPPVLFFSCDQKTKSKEKAPPVRLTFDHILGIKYHEVKRRFSNGLSFNEMGFQQEPTWIIQFKSNDTVMAWSPQKLRMQPFFLMYDHGDVYNFAKEYFRIRKLSKDSLVFQRLHVQKKEIASDIRSDVNITYYSENYIKNVLKTTPEVLQRPTKADTVYIRGLAEKANRDPANPKTAFAGRLPVRFIPRNNMASVMQKSTTDPFSGRTAAYDYLFPQYRIVIEKAYKDFGYEFNVVVDAAGRMHLISFGNVLPEHREARKKSLEAIINVYLKNLLQVIPGSTLGIPHSSEITLVVVGRKQN</sequence>
<name>A0A4R0NPT5_9SPHI</name>
<dbReference type="OrthoDB" id="787262at2"/>
<dbReference type="PROSITE" id="PS51257">
    <property type="entry name" value="PROKAR_LIPOPROTEIN"/>
    <property type="match status" value="1"/>
</dbReference>
<comment type="caution">
    <text evidence="1">The sequence shown here is derived from an EMBL/GenBank/DDBJ whole genome shotgun (WGS) entry which is preliminary data.</text>
</comment>
<proteinExistence type="predicted"/>
<dbReference type="RefSeq" id="WP_131593260.1">
    <property type="nucleotide sequence ID" value="NZ_SJSL01000001.1"/>
</dbReference>
<gene>
    <name evidence="1" type="ORF">EZ437_03415</name>
</gene>
<dbReference type="AlphaFoldDB" id="A0A4R0NPT5"/>
<dbReference type="Proteomes" id="UP000293347">
    <property type="component" value="Unassembled WGS sequence"/>
</dbReference>
<evidence type="ECO:0008006" key="3">
    <source>
        <dbReference type="Google" id="ProtNLM"/>
    </source>
</evidence>
<evidence type="ECO:0000313" key="2">
    <source>
        <dbReference type="Proteomes" id="UP000293347"/>
    </source>
</evidence>
<organism evidence="1 2">
    <name type="scientific">Pedobacter psychroterrae</name>
    <dbReference type="NCBI Taxonomy" id="2530453"/>
    <lineage>
        <taxon>Bacteria</taxon>
        <taxon>Pseudomonadati</taxon>
        <taxon>Bacteroidota</taxon>
        <taxon>Sphingobacteriia</taxon>
        <taxon>Sphingobacteriales</taxon>
        <taxon>Sphingobacteriaceae</taxon>
        <taxon>Pedobacter</taxon>
    </lineage>
</organism>
<accession>A0A4R0NPT5</accession>
<reference evidence="1 2" key="1">
    <citation type="submission" date="2019-02" db="EMBL/GenBank/DDBJ databases">
        <title>Pedobacter sp. RP-1-14 sp. nov., isolated from Arctic soil.</title>
        <authorList>
            <person name="Dahal R.H."/>
        </authorList>
    </citation>
    <scope>NUCLEOTIDE SEQUENCE [LARGE SCALE GENOMIC DNA]</scope>
    <source>
        <strain evidence="1 2">RP-1-14</strain>
    </source>
</reference>
<dbReference type="EMBL" id="SJSL01000001">
    <property type="protein sequence ID" value="TCD03040.1"/>
    <property type="molecule type" value="Genomic_DNA"/>
</dbReference>